<feature type="transmembrane region" description="Helical" evidence="14">
    <location>
        <begin position="236"/>
        <end position="259"/>
    </location>
</feature>
<evidence type="ECO:0000256" key="3">
    <source>
        <dbReference type="ARBA" id="ARBA00022448"/>
    </source>
</evidence>
<dbReference type="InterPro" id="IPR002251">
    <property type="entry name" value="Cl_channel_pln"/>
</dbReference>
<evidence type="ECO:0000256" key="6">
    <source>
        <dbReference type="ARBA" id="ARBA00022882"/>
    </source>
</evidence>
<dbReference type="PROSITE" id="PS51371">
    <property type="entry name" value="CBS"/>
    <property type="match status" value="1"/>
</dbReference>
<dbReference type="InterPro" id="IPR046342">
    <property type="entry name" value="CBS_dom_sf"/>
</dbReference>
<evidence type="ECO:0000313" key="17">
    <source>
        <dbReference type="RefSeq" id="XP_020103142.1"/>
    </source>
</evidence>
<dbReference type="OrthoDB" id="428525at2759"/>
<keyword evidence="16" id="KW-1185">Reference proteome</keyword>
<evidence type="ECO:0000256" key="1">
    <source>
        <dbReference type="ARBA" id="ARBA00004141"/>
    </source>
</evidence>
<feature type="transmembrane region" description="Helical" evidence="14">
    <location>
        <begin position="528"/>
        <end position="545"/>
    </location>
</feature>
<evidence type="ECO:0000256" key="5">
    <source>
        <dbReference type="ARBA" id="ARBA00022737"/>
    </source>
</evidence>
<keyword evidence="12 14" id="KW-0868">Chloride</keyword>
<evidence type="ECO:0000256" key="11">
    <source>
        <dbReference type="ARBA" id="ARBA00023173"/>
    </source>
</evidence>
<dbReference type="Gene3D" id="1.10.3080.10">
    <property type="entry name" value="Clc chloride channel"/>
    <property type="match status" value="1"/>
</dbReference>
<dbReference type="Pfam" id="PF00654">
    <property type="entry name" value="Voltage_CLC"/>
    <property type="match status" value="1"/>
</dbReference>
<feature type="transmembrane region" description="Helical" evidence="14">
    <location>
        <begin position="439"/>
        <end position="460"/>
    </location>
</feature>
<dbReference type="AlphaFoldDB" id="A0A6P5G5L1"/>
<evidence type="ECO:0000256" key="14">
    <source>
        <dbReference type="RuleBase" id="RU361221"/>
    </source>
</evidence>
<feature type="transmembrane region" description="Helical" evidence="14">
    <location>
        <begin position="74"/>
        <end position="100"/>
    </location>
</feature>
<dbReference type="SUPFAM" id="SSF54631">
    <property type="entry name" value="CBS-domain pair"/>
    <property type="match status" value="1"/>
</dbReference>
<dbReference type="SMART" id="SM00116">
    <property type="entry name" value="CBS"/>
    <property type="match status" value="2"/>
</dbReference>
<sequence length="784" mass="86583">MAGDEDDEQSSSLTESLLQHNSIHLRRSSPNNTSQFAIIGSNSCPIESLDYELIENDLFNQDWRSRGRAIKLRYVFLKWTFCLLIGIIVGAIGFFNNLAVENIVGLKLVAVSNLMDEHKYWTAFGVFATSNLVLLLFASAITAFVSPAAGGSGIPEVRAYLNGVDAPDIFSLRTLAVKIIGTITAVSSSLHVGKAGPMVHTGACVAAFFGLGGSRKYRLTCKWLRFFKNDRDRRDLVTIGASAGVAAAFRAPVGGVLFALESLASWWRSALIWRSFFTTAVVAVVLRFFIDICNSGHCGLFGKGGLIMYDVTSDTMTYHLADLPPVILLGVIGGVLGCYYNFLMSKVLQMYSLINERGPIHKLLLAAVVSIITSVCLFGLPWLAACRPCPSMMNGDCPSSNRFKRFQCAPNHYNDLASLFFNTNDDAIRNLYTTGTNDIYHPLTMVIFFISSYILGILSYGVVSPFGLFVPIILTGATYGRLVAVLLGSHSNLDHGLVAILGSASFLGGTLRMTVSVCVIIVELTNNLLLLPLVMLVLLISKTVADSFNHNIYDIILQLKGLPYLEGHAEPYMRQLTAGDVVTGPLRIFNGVEKVGNIVHILKTTGHHAFPVIDEPPFSPSPILYGLILRAHLLVVLKKKDFLPTCTRLGEKALKKFVADDFDKRGSGKQDSINDIDFTPEEMEMFIDLHPFSNTSPYTVVETMSLAKALMLFREVGLRHLLVVPKSSDREPVVGILTRHDFMPEHILGLHPYLMSSRWKRLRWRPSTLSKYLRSFVLWLAHRT</sequence>
<dbReference type="SUPFAM" id="SSF81340">
    <property type="entry name" value="Clc chloride channel"/>
    <property type="match status" value="1"/>
</dbReference>
<protein>
    <recommendedName>
        <fullName evidence="14">Chloride channel protein</fullName>
    </recommendedName>
</protein>
<feature type="transmembrane region" description="Helical" evidence="14">
    <location>
        <begin position="271"/>
        <end position="290"/>
    </location>
</feature>
<evidence type="ECO:0000313" key="16">
    <source>
        <dbReference type="Proteomes" id="UP000515123"/>
    </source>
</evidence>
<keyword evidence="4 14" id="KW-0812">Transmembrane</keyword>
<keyword evidence="8 14" id="KW-0406">Ion transport</keyword>
<feature type="transmembrane region" description="Helical" evidence="14">
    <location>
        <begin position="170"/>
        <end position="192"/>
    </location>
</feature>
<keyword evidence="6" id="KW-0407">Ion channel</keyword>
<keyword evidence="10 14" id="KW-0472">Membrane</keyword>
<keyword evidence="5" id="KW-0677">Repeat</keyword>
<proteinExistence type="inferred from homology"/>
<dbReference type="PRINTS" id="PR01120">
    <property type="entry name" value="CLCHANNELPLT"/>
</dbReference>
<gene>
    <name evidence="17" type="primary">LOC109720436</name>
</gene>
<feature type="transmembrane region" description="Helical" evidence="14">
    <location>
        <begin position="363"/>
        <end position="384"/>
    </location>
</feature>
<feature type="transmembrane region" description="Helical" evidence="14">
    <location>
        <begin position="499"/>
        <end position="522"/>
    </location>
</feature>
<dbReference type="InterPro" id="IPR000644">
    <property type="entry name" value="CBS_dom"/>
</dbReference>
<dbReference type="GO" id="GO:0005247">
    <property type="term" value="F:voltage-gated chloride channel activity"/>
    <property type="evidence" value="ECO:0007669"/>
    <property type="project" value="InterPro"/>
</dbReference>
<dbReference type="Gene3D" id="3.10.580.10">
    <property type="entry name" value="CBS-domain"/>
    <property type="match status" value="1"/>
</dbReference>
<dbReference type="GO" id="GO:0034707">
    <property type="term" value="C:chloride channel complex"/>
    <property type="evidence" value="ECO:0007669"/>
    <property type="project" value="UniProtKB-KW"/>
</dbReference>
<feature type="transmembrane region" description="Helical" evidence="14">
    <location>
        <begin position="326"/>
        <end position="343"/>
    </location>
</feature>
<feature type="domain" description="CBS" evidence="15">
    <location>
        <begin position="693"/>
        <end position="753"/>
    </location>
</feature>
<evidence type="ECO:0000256" key="7">
    <source>
        <dbReference type="ARBA" id="ARBA00022989"/>
    </source>
</evidence>
<comment type="similarity">
    <text evidence="2 14">Belongs to the chloride channel (TC 2.A.49) family.</text>
</comment>
<accession>A0A6P5G5L1</accession>
<keyword evidence="11" id="KW-0869">Chloride channel</keyword>
<keyword evidence="9 13" id="KW-0129">CBS domain</keyword>
<dbReference type="PANTHER" id="PTHR11689">
    <property type="entry name" value="CHLORIDE CHANNEL PROTEIN CLC FAMILY MEMBER"/>
    <property type="match status" value="1"/>
</dbReference>
<dbReference type="Pfam" id="PF00571">
    <property type="entry name" value="CBS"/>
    <property type="match status" value="1"/>
</dbReference>
<keyword evidence="6" id="KW-0851">Voltage-gated channel</keyword>
<evidence type="ECO:0000256" key="13">
    <source>
        <dbReference type="PROSITE-ProRule" id="PRU00703"/>
    </source>
</evidence>
<keyword evidence="7 14" id="KW-1133">Transmembrane helix</keyword>
<feature type="transmembrane region" description="Helical" evidence="14">
    <location>
        <begin position="120"/>
        <end position="149"/>
    </location>
</feature>
<name>A0A6P5G5L1_ANACO</name>
<dbReference type="RefSeq" id="XP_020103142.1">
    <property type="nucleotide sequence ID" value="XM_020247553.1"/>
</dbReference>
<dbReference type="InterPro" id="IPR051280">
    <property type="entry name" value="Cl-channel/antiporter"/>
</dbReference>
<dbReference type="CDD" id="cd04591">
    <property type="entry name" value="CBS_pair_voltage-gated_CLC_euk_bac"/>
    <property type="match status" value="1"/>
</dbReference>
<dbReference type="PRINTS" id="PR00762">
    <property type="entry name" value="CLCHANNEL"/>
</dbReference>
<evidence type="ECO:0000259" key="15">
    <source>
        <dbReference type="PROSITE" id="PS51371"/>
    </source>
</evidence>
<evidence type="ECO:0000256" key="12">
    <source>
        <dbReference type="ARBA" id="ARBA00023214"/>
    </source>
</evidence>
<reference evidence="17" key="2">
    <citation type="submission" date="2025-08" db="UniProtKB">
        <authorList>
            <consortium name="RefSeq"/>
        </authorList>
    </citation>
    <scope>IDENTIFICATION</scope>
    <source>
        <tissue evidence="17">Leaf</tissue>
    </source>
</reference>
<dbReference type="Proteomes" id="UP000515123">
    <property type="component" value="Linkage group 14"/>
</dbReference>
<organism evidence="16 17">
    <name type="scientific">Ananas comosus</name>
    <name type="common">Pineapple</name>
    <name type="synonym">Ananas ananas</name>
    <dbReference type="NCBI Taxonomy" id="4615"/>
    <lineage>
        <taxon>Eukaryota</taxon>
        <taxon>Viridiplantae</taxon>
        <taxon>Streptophyta</taxon>
        <taxon>Embryophyta</taxon>
        <taxon>Tracheophyta</taxon>
        <taxon>Spermatophyta</taxon>
        <taxon>Magnoliopsida</taxon>
        <taxon>Liliopsida</taxon>
        <taxon>Poales</taxon>
        <taxon>Bromeliaceae</taxon>
        <taxon>Bromelioideae</taxon>
        <taxon>Ananas</taxon>
    </lineage>
</organism>
<dbReference type="GO" id="GO:0009705">
    <property type="term" value="C:plant-type vacuole membrane"/>
    <property type="evidence" value="ECO:0007669"/>
    <property type="project" value="TreeGrafter"/>
</dbReference>
<evidence type="ECO:0000256" key="4">
    <source>
        <dbReference type="ARBA" id="ARBA00022692"/>
    </source>
</evidence>
<dbReference type="InterPro" id="IPR001807">
    <property type="entry name" value="ClC"/>
</dbReference>
<dbReference type="CDD" id="cd03685">
    <property type="entry name" value="ClC_6_like"/>
    <property type="match status" value="1"/>
</dbReference>
<evidence type="ECO:0000256" key="9">
    <source>
        <dbReference type="ARBA" id="ARBA00023122"/>
    </source>
</evidence>
<evidence type="ECO:0000256" key="10">
    <source>
        <dbReference type="ARBA" id="ARBA00023136"/>
    </source>
</evidence>
<feature type="transmembrane region" description="Helical" evidence="14">
    <location>
        <begin position="466"/>
        <end position="487"/>
    </location>
</feature>
<dbReference type="GeneID" id="109720436"/>
<dbReference type="PANTHER" id="PTHR11689:SF147">
    <property type="entry name" value="CHLORIDE CHANNEL PROTEIN"/>
    <property type="match status" value="1"/>
</dbReference>
<keyword evidence="3 14" id="KW-0813">Transport</keyword>
<evidence type="ECO:0000256" key="2">
    <source>
        <dbReference type="ARBA" id="ARBA00009476"/>
    </source>
</evidence>
<dbReference type="InterPro" id="IPR014743">
    <property type="entry name" value="Cl-channel_core"/>
</dbReference>
<evidence type="ECO:0000256" key="8">
    <source>
        <dbReference type="ARBA" id="ARBA00023065"/>
    </source>
</evidence>
<reference evidence="16" key="1">
    <citation type="journal article" date="2015" name="Nat. Genet.">
        <title>The pineapple genome and the evolution of CAM photosynthesis.</title>
        <authorList>
            <person name="Ming R."/>
            <person name="VanBuren R."/>
            <person name="Wai C.M."/>
            <person name="Tang H."/>
            <person name="Schatz M.C."/>
            <person name="Bowers J.E."/>
            <person name="Lyons E."/>
            <person name="Wang M.L."/>
            <person name="Chen J."/>
            <person name="Biggers E."/>
            <person name="Zhang J."/>
            <person name="Huang L."/>
            <person name="Zhang L."/>
            <person name="Miao W."/>
            <person name="Zhang J."/>
            <person name="Ye Z."/>
            <person name="Miao C."/>
            <person name="Lin Z."/>
            <person name="Wang H."/>
            <person name="Zhou H."/>
            <person name="Yim W.C."/>
            <person name="Priest H.D."/>
            <person name="Zheng C."/>
            <person name="Woodhouse M."/>
            <person name="Edger P.P."/>
            <person name="Guyot R."/>
            <person name="Guo H.B."/>
            <person name="Guo H."/>
            <person name="Zheng G."/>
            <person name="Singh R."/>
            <person name="Sharma A."/>
            <person name="Min X."/>
            <person name="Zheng Y."/>
            <person name="Lee H."/>
            <person name="Gurtowski J."/>
            <person name="Sedlazeck F.J."/>
            <person name="Harkess A."/>
            <person name="McKain M.R."/>
            <person name="Liao Z."/>
            <person name="Fang J."/>
            <person name="Liu J."/>
            <person name="Zhang X."/>
            <person name="Zhang Q."/>
            <person name="Hu W."/>
            <person name="Qin Y."/>
            <person name="Wang K."/>
            <person name="Chen L.Y."/>
            <person name="Shirley N."/>
            <person name="Lin Y.R."/>
            <person name="Liu L.Y."/>
            <person name="Hernandez A.G."/>
            <person name="Wright C.L."/>
            <person name="Bulone V."/>
            <person name="Tuskan G.A."/>
            <person name="Heath K."/>
            <person name="Zee F."/>
            <person name="Moore P.H."/>
            <person name="Sunkar R."/>
            <person name="Leebens-Mack J.H."/>
            <person name="Mockler T."/>
            <person name="Bennetzen J.L."/>
            <person name="Freeling M."/>
            <person name="Sankoff D."/>
            <person name="Paterson A.H."/>
            <person name="Zhu X."/>
            <person name="Yang X."/>
            <person name="Smith J.A."/>
            <person name="Cushman J.C."/>
            <person name="Paull R.E."/>
            <person name="Yu Q."/>
        </authorList>
    </citation>
    <scope>NUCLEOTIDE SEQUENCE [LARGE SCALE GENOMIC DNA]</scope>
    <source>
        <strain evidence="16">cv. F153</strain>
    </source>
</reference>
<comment type="subcellular location">
    <subcellularLocation>
        <location evidence="1 14">Membrane</location>
        <topology evidence="1 14">Multi-pass membrane protein</topology>
    </subcellularLocation>
</comment>
<dbReference type="FunFam" id="1.10.3080.10:FF:000004">
    <property type="entry name" value="Chloride channel ClC3"/>
    <property type="match status" value="1"/>
</dbReference>